<evidence type="ECO:0000256" key="1">
    <source>
        <dbReference type="ARBA" id="ARBA00004651"/>
    </source>
</evidence>
<evidence type="ECO:0000256" key="4">
    <source>
        <dbReference type="ARBA" id="ARBA00022692"/>
    </source>
</evidence>
<accession>A0ABU3IBM4</accession>
<dbReference type="PANTHER" id="PTHR30193">
    <property type="entry name" value="ABC TRANSPORTER PERMEASE PROTEIN"/>
    <property type="match status" value="1"/>
</dbReference>
<evidence type="ECO:0000256" key="5">
    <source>
        <dbReference type="ARBA" id="ARBA00022989"/>
    </source>
</evidence>
<feature type="transmembrane region" description="Helical" evidence="7">
    <location>
        <begin position="182"/>
        <end position="208"/>
    </location>
</feature>
<dbReference type="InterPro" id="IPR035906">
    <property type="entry name" value="MetI-like_sf"/>
</dbReference>
<feature type="transmembrane region" description="Helical" evidence="7">
    <location>
        <begin position="98"/>
        <end position="123"/>
    </location>
</feature>
<evidence type="ECO:0000256" key="3">
    <source>
        <dbReference type="ARBA" id="ARBA00022475"/>
    </source>
</evidence>
<evidence type="ECO:0000256" key="2">
    <source>
        <dbReference type="ARBA" id="ARBA00022448"/>
    </source>
</evidence>
<keyword evidence="5 7" id="KW-1133">Transmembrane helix</keyword>
<sequence length="318" mass="34985">MSTEYAPIPAPAHTKHTGAQPGMRGRQVKRKRRRLSVEPIYWFFLLPTLILITLVITVPAIVGFFFGFTNYIGVGDWDFIGLANYKTLFADPAIRQSYFFTLGFSLVTVIIVNIISFLLAVGLTAKIKFKVTLRAVFVLPMVISGIIIAYVFNFLFSTTLPNIGQALGISWLEQSILSDPNWAWLAVVIVTAWQSMPTMLLIYIAGLLSIPTDVYEAAAIDGASKWQQMMRITLPLVFGYVVINIVIGFKNYLNSYDIIVGLTGGGPGTATRSVALTIITGFFGGDYAYQMANATIFFILAIALAVLQLSLTRGRNAI</sequence>
<evidence type="ECO:0000313" key="11">
    <source>
        <dbReference type="Proteomes" id="UP001247542"/>
    </source>
</evidence>
<dbReference type="InterPro" id="IPR000515">
    <property type="entry name" value="MetI-like"/>
</dbReference>
<name>A0ABU3IBM4_9ACTO</name>
<keyword evidence="11" id="KW-1185">Reference proteome</keyword>
<gene>
    <name evidence="10" type="ORF">QS713_06145</name>
</gene>
<dbReference type="Proteomes" id="UP001247542">
    <property type="component" value="Unassembled WGS sequence"/>
</dbReference>
<evidence type="ECO:0000256" key="7">
    <source>
        <dbReference type="RuleBase" id="RU363032"/>
    </source>
</evidence>
<comment type="subcellular location">
    <subcellularLocation>
        <location evidence="1 7">Cell membrane</location>
        <topology evidence="1 7">Multi-pass membrane protein</topology>
    </subcellularLocation>
</comment>
<feature type="region of interest" description="Disordered" evidence="8">
    <location>
        <begin position="1"/>
        <end position="24"/>
    </location>
</feature>
<dbReference type="Gene3D" id="1.10.3720.10">
    <property type="entry name" value="MetI-like"/>
    <property type="match status" value="1"/>
</dbReference>
<feature type="transmembrane region" description="Helical" evidence="7">
    <location>
        <begin position="291"/>
        <end position="311"/>
    </location>
</feature>
<feature type="domain" description="ABC transmembrane type-1" evidence="9">
    <location>
        <begin position="98"/>
        <end position="308"/>
    </location>
</feature>
<feature type="transmembrane region" description="Helical" evidence="7">
    <location>
        <begin position="40"/>
        <end position="68"/>
    </location>
</feature>
<keyword evidence="3" id="KW-1003">Cell membrane</keyword>
<dbReference type="InterPro" id="IPR051393">
    <property type="entry name" value="ABC_transporter_permease"/>
</dbReference>
<protein>
    <submittedName>
        <fullName evidence="10">Sugar ABC transporter permease</fullName>
    </submittedName>
</protein>
<keyword evidence="6 7" id="KW-0472">Membrane</keyword>
<dbReference type="PANTHER" id="PTHR30193:SF37">
    <property type="entry name" value="INNER MEMBRANE ABC TRANSPORTER PERMEASE PROTEIN YCJO"/>
    <property type="match status" value="1"/>
</dbReference>
<dbReference type="EMBL" id="JASXSX010000001">
    <property type="protein sequence ID" value="MDT3767643.1"/>
    <property type="molecule type" value="Genomic_DNA"/>
</dbReference>
<organism evidence="10 11">
    <name type="scientific">Gleimia hominis</name>
    <dbReference type="NCBI Taxonomy" id="595468"/>
    <lineage>
        <taxon>Bacteria</taxon>
        <taxon>Bacillati</taxon>
        <taxon>Actinomycetota</taxon>
        <taxon>Actinomycetes</taxon>
        <taxon>Actinomycetales</taxon>
        <taxon>Actinomycetaceae</taxon>
        <taxon>Gleimia</taxon>
    </lineage>
</organism>
<comment type="caution">
    <text evidence="10">The sequence shown here is derived from an EMBL/GenBank/DDBJ whole genome shotgun (WGS) entry which is preliminary data.</text>
</comment>
<keyword evidence="4 7" id="KW-0812">Transmembrane</keyword>
<evidence type="ECO:0000259" key="9">
    <source>
        <dbReference type="PROSITE" id="PS50928"/>
    </source>
</evidence>
<keyword evidence="2 7" id="KW-0813">Transport</keyword>
<feature type="transmembrane region" description="Helical" evidence="7">
    <location>
        <begin position="135"/>
        <end position="156"/>
    </location>
</feature>
<dbReference type="SUPFAM" id="SSF161098">
    <property type="entry name" value="MetI-like"/>
    <property type="match status" value="1"/>
</dbReference>
<evidence type="ECO:0000256" key="6">
    <source>
        <dbReference type="ARBA" id="ARBA00023136"/>
    </source>
</evidence>
<proteinExistence type="inferred from homology"/>
<dbReference type="CDD" id="cd06261">
    <property type="entry name" value="TM_PBP2"/>
    <property type="match status" value="1"/>
</dbReference>
<reference evidence="10 11" key="1">
    <citation type="submission" date="2023-06" db="EMBL/GenBank/DDBJ databases">
        <title>Draft genome sequence of Gleimia hominis type strain CCUG 57540T.</title>
        <authorList>
            <person name="Salva-Serra F."/>
            <person name="Cardew S."/>
            <person name="Jensie Markopoulos S."/>
            <person name="Ohlen M."/>
            <person name="Inganas E."/>
            <person name="Svensson-Stadler L."/>
            <person name="Moore E.R.B."/>
        </authorList>
    </citation>
    <scope>NUCLEOTIDE SEQUENCE [LARGE SCALE GENOMIC DNA]</scope>
    <source>
        <strain evidence="10 11">CCUG 57540</strain>
    </source>
</reference>
<dbReference type="PROSITE" id="PS50928">
    <property type="entry name" value="ABC_TM1"/>
    <property type="match status" value="1"/>
</dbReference>
<feature type="transmembrane region" description="Helical" evidence="7">
    <location>
        <begin position="229"/>
        <end position="249"/>
    </location>
</feature>
<evidence type="ECO:0000313" key="10">
    <source>
        <dbReference type="EMBL" id="MDT3767643.1"/>
    </source>
</evidence>
<dbReference type="RefSeq" id="WP_313273383.1">
    <property type="nucleotide sequence ID" value="NZ_JASXSX010000001.1"/>
</dbReference>
<dbReference type="Pfam" id="PF00528">
    <property type="entry name" value="BPD_transp_1"/>
    <property type="match status" value="1"/>
</dbReference>
<evidence type="ECO:0000256" key="8">
    <source>
        <dbReference type="SAM" id="MobiDB-lite"/>
    </source>
</evidence>
<comment type="similarity">
    <text evidence="7">Belongs to the binding-protein-dependent transport system permease family.</text>
</comment>